<gene>
    <name evidence="2" type="ORF">RR48_00645</name>
</gene>
<protein>
    <submittedName>
        <fullName evidence="2">Uncharacterized protein</fullName>
    </submittedName>
</protein>
<comment type="caution">
    <text evidence="2">The sequence shown here is derived from an EMBL/GenBank/DDBJ whole genome shotgun (WGS) entry which is preliminary data.</text>
</comment>
<evidence type="ECO:0000313" key="3">
    <source>
        <dbReference type="Proteomes" id="UP000053240"/>
    </source>
</evidence>
<dbReference type="KEGG" id="pmac:106707281"/>
<sequence length="394" mass="43470">MGADNKQDSASEQGTDEMDMGDMDKLEQDAGNIGEVDILTGLGGEDDEALLESLTAEMGEQFNILEYADPELAALNDVHLLDGLELADDVPDRPPDRLPDRANERPTDRTADRHVRRQQDDDNDNKPEVKTESDLQKTVKIMEQNKVEVKPEMDAIKTENQDMKSEMPPAHNVNQMYQEGVHRVITQNQQMSLQTSMQEIKSEIKLEGEEGKAEGEWRAVQSPQRPVFSQMFTTAVQRLQLPIQQQQQNMGQRAQQFGQPVQQVVGQQLVQRGQLQLSGQHNMHFAQSVSQNAHTQSIVNAMTAQVQAALAAGRAIAPGTRLLGADGAVGVVRHDRSVALAALPHSASAGVSRPPPPPPYPGKLRAHPPHPPPQQQQAPQQPQPPPPPYPQVYY</sequence>
<evidence type="ECO:0000256" key="1">
    <source>
        <dbReference type="SAM" id="MobiDB-lite"/>
    </source>
</evidence>
<dbReference type="Proteomes" id="UP000053240">
    <property type="component" value="Unassembled WGS sequence"/>
</dbReference>
<feature type="compositionally biased region" description="Pro residues" evidence="1">
    <location>
        <begin position="381"/>
        <end position="394"/>
    </location>
</feature>
<feature type="region of interest" description="Disordered" evidence="1">
    <location>
        <begin position="86"/>
        <end position="137"/>
    </location>
</feature>
<feature type="region of interest" description="Disordered" evidence="1">
    <location>
        <begin position="1"/>
        <end position="32"/>
    </location>
</feature>
<feature type="compositionally biased region" description="Basic and acidic residues" evidence="1">
    <location>
        <begin position="90"/>
        <end position="137"/>
    </location>
</feature>
<reference evidence="2 3" key="1">
    <citation type="journal article" date="2015" name="Nat. Commun.">
        <title>Outbred genome sequencing and CRISPR/Cas9 gene editing in butterflies.</title>
        <authorList>
            <person name="Li X."/>
            <person name="Fan D."/>
            <person name="Zhang W."/>
            <person name="Liu G."/>
            <person name="Zhang L."/>
            <person name="Zhao L."/>
            <person name="Fang X."/>
            <person name="Chen L."/>
            <person name="Dong Y."/>
            <person name="Chen Y."/>
            <person name="Ding Y."/>
            <person name="Zhao R."/>
            <person name="Feng M."/>
            <person name="Zhu Y."/>
            <person name="Feng Y."/>
            <person name="Jiang X."/>
            <person name="Zhu D."/>
            <person name="Xiang H."/>
            <person name="Feng X."/>
            <person name="Li S."/>
            <person name="Wang J."/>
            <person name="Zhang G."/>
            <person name="Kronforst M.R."/>
            <person name="Wang W."/>
        </authorList>
    </citation>
    <scope>NUCLEOTIDE SEQUENCE [LARGE SCALE GENOMIC DNA]</scope>
    <source>
        <strain evidence="2">Ya'a_city_454_Pm</strain>
        <tissue evidence="2">Whole body</tissue>
    </source>
</reference>
<keyword evidence="3" id="KW-1185">Reference proteome</keyword>
<dbReference type="InParanoid" id="A0A0N1IJT7"/>
<dbReference type="EMBL" id="LADJ01042857">
    <property type="protein sequence ID" value="KPJ21389.1"/>
    <property type="molecule type" value="Genomic_DNA"/>
</dbReference>
<name>A0A0N1IJT7_PAPMA</name>
<evidence type="ECO:0000313" key="2">
    <source>
        <dbReference type="EMBL" id="KPJ21389.1"/>
    </source>
</evidence>
<feature type="region of interest" description="Disordered" evidence="1">
    <location>
        <begin position="344"/>
        <end position="394"/>
    </location>
</feature>
<proteinExistence type="predicted"/>
<organism evidence="2 3">
    <name type="scientific">Papilio machaon</name>
    <name type="common">Old World swallowtail butterfly</name>
    <dbReference type="NCBI Taxonomy" id="76193"/>
    <lineage>
        <taxon>Eukaryota</taxon>
        <taxon>Metazoa</taxon>
        <taxon>Ecdysozoa</taxon>
        <taxon>Arthropoda</taxon>
        <taxon>Hexapoda</taxon>
        <taxon>Insecta</taxon>
        <taxon>Pterygota</taxon>
        <taxon>Neoptera</taxon>
        <taxon>Endopterygota</taxon>
        <taxon>Lepidoptera</taxon>
        <taxon>Glossata</taxon>
        <taxon>Ditrysia</taxon>
        <taxon>Papilionoidea</taxon>
        <taxon>Papilionidae</taxon>
        <taxon>Papilioninae</taxon>
        <taxon>Papilio</taxon>
    </lineage>
</organism>
<dbReference type="STRING" id="76193.A0A0N1IJT7"/>
<dbReference type="AlphaFoldDB" id="A0A0N1IJT7"/>
<accession>A0A0N1IJT7</accession>